<accession>A0A4Q1HI88</accession>
<feature type="region of interest" description="Disordered" evidence="1">
    <location>
        <begin position="1"/>
        <end position="82"/>
    </location>
</feature>
<protein>
    <submittedName>
        <fullName evidence="2">Uncharacterized protein</fullName>
    </submittedName>
</protein>
<sequence>MLGSLNSSRESTAAYAGLQSQDENTARAASDVGRRATGARHDGPHALFAPAARSAGPASLVDATPGGQRRAQATGLATAGPGAASCQGWEMIDGDTRSDSGCESSGADAQDDTLMQDCSLVPNYTLTSEAEFALVSSAEHPVVTMDDSLENMSEADGGSFAGGKSMFGPDDFHEGPIVNGASLWDYSLVTRTQAANVALADDGAVVHNAKQCLDAVYRICVDSRRQRLTGTNGAGNGKKLFKALAGALGMDATTPYMKTGEYLGNMRKVATTFWEGQGTDASAAAGLVGPNAGVFYTALQEVPDIQLIRLHREMTDRDVTRPGQEAIKRLFEILEVDRDERPALGAQLEGMQMAIKAMVRERFILHPMRELLNLFRIEGQAMNEGRRPLSQEEKKERIEALIETLMLGMYDGVSLPEGCNTVLSAWMYVDECFMEHFNKSMASGLANFRLTPEQEAVRKAELAAGLQAMRQGLSAYLEEQLQDQRQSGRFSQGLLGYTGSRAMSVHVERAVLVLQQVLSGNAGGVPASLLERIRTKSAAELNLAMPPTSDELETRMPHTRVFSAVKKWITYFFTSRAGRKAIRRAHLEQRLNGAMDTLVDTLLTERAGKPGRLKSDFKQVMRALYAMRAEHDRQHLEAGLFDESAILERAIGSRLKEVQAAGIRDAILRAGANDDAVSSLSTDAFHRPSGMLAKGWHDFRQKLRSAFTDASSIDRVARSTRLPPPDGWALLRMKLGRELAERAECSRADAFIGACLNDGDRSDQQIYQELAYEALIDWISWCGYAGGGQAVVPRDQIGLALSRRSPDDLKRLRQVLSTHLASEEGGAASMFRQLKMRQDDFWFLDCHLAHMLEAIGTALRRKEPSAMGVPAAPLDVAPVPALASVATAAVAPANAADPLALAQA</sequence>
<dbReference type="AlphaFoldDB" id="A0A4Q1HI88"/>
<dbReference type="RefSeq" id="WP_129152127.1">
    <property type="nucleotide sequence ID" value="NZ_JBHSDO010000017.1"/>
</dbReference>
<feature type="compositionally biased region" description="Low complexity" evidence="1">
    <location>
        <begin position="71"/>
        <end position="82"/>
    </location>
</feature>
<name>A0A4Q1HI88_9BURK</name>
<gene>
    <name evidence="2" type="ORF">C7R54_19530</name>
</gene>
<evidence type="ECO:0000313" key="2">
    <source>
        <dbReference type="EMBL" id="RXN85956.1"/>
    </source>
</evidence>
<keyword evidence="3" id="KW-1185">Reference proteome</keyword>
<evidence type="ECO:0000313" key="3">
    <source>
        <dbReference type="Proteomes" id="UP000290849"/>
    </source>
</evidence>
<organism evidence="2 3">
    <name type="scientific">Achromobacter aloeverae</name>
    <dbReference type="NCBI Taxonomy" id="1750518"/>
    <lineage>
        <taxon>Bacteria</taxon>
        <taxon>Pseudomonadati</taxon>
        <taxon>Pseudomonadota</taxon>
        <taxon>Betaproteobacteria</taxon>
        <taxon>Burkholderiales</taxon>
        <taxon>Alcaligenaceae</taxon>
        <taxon>Achromobacter</taxon>
    </lineage>
</organism>
<dbReference type="EMBL" id="PYAL01000006">
    <property type="protein sequence ID" value="RXN85956.1"/>
    <property type="molecule type" value="Genomic_DNA"/>
</dbReference>
<dbReference type="Proteomes" id="UP000290849">
    <property type="component" value="Unassembled WGS sequence"/>
</dbReference>
<feature type="compositionally biased region" description="Polar residues" evidence="1">
    <location>
        <begin position="1"/>
        <end position="11"/>
    </location>
</feature>
<proteinExistence type="predicted"/>
<evidence type="ECO:0000256" key="1">
    <source>
        <dbReference type="SAM" id="MobiDB-lite"/>
    </source>
</evidence>
<reference evidence="2 3" key="1">
    <citation type="journal article" date="2017" name="Int. J. Syst. Evol. Microbiol.">
        <title>Achromobacter aloeverae sp. nov., isolated from the root of Aloe vera (L.) Burm.f.</title>
        <authorList>
            <person name="Kuncharoen N."/>
            <person name="Muramatsu Y."/>
            <person name="Shibata C."/>
            <person name="Kamakura Y."/>
            <person name="Nakagawa Y."/>
            <person name="Tanasupawat S."/>
        </authorList>
    </citation>
    <scope>NUCLEOTIDE SEQUENCE [LARGE SCALE GENOMIC DNA]</scope>
    <source>
        <strain evidence="2 3">AVA-1</strain>
    </source>
</reference>
<comment type="caution">
    <text evidence="2">The sequence shown here is derived from an EMBL/GenBank/DDBJ whole genome shotgun (WGS) entry which is preliminary data.</text>
</comment>